<feature type="non-terminal residue" evidence="2">
    <location>
        <position position="72"/>
    </location>
</feature>
<organism evidence="2 3">
    <name type="scientific">Culter alburnus</name>
    <name type="common">Topmouth culter</name>
    <dbReference type="NCBI Taxonomy" id="194366"/>
    <lineage>
        <taxon>Eukaryota</taxon>
        <taxon>Metazoa</taxon>
        <taxon>Chordata</taxon>
        <taxon>Craniata</taxon>
        <taxon>Vertebrata</taxon>
        <taxon>Euteleostomi</taxon>
        <taxon>Actinopterygii</taxon>
        <taxon>Neopterygii</taxon>
        <taxon>Teleostei</taxon>
        <taxon>Ostariophysi</taxon>
        <taxon>Cypriniformes</taxon>
        <taxon>Xenocyprididae</taxon>
        <taxon>Xenocypridinae</taxon>
        <taxon>Culter</taxon>
    </lineage>
</organism>
<evidence type="ECO:0000313" key="3">
    <source>
        <dbReference type="Proteomes" id="UP001479290"/>
    </source>
</evidence>
<feature type="region of interest" description="Disordered" evidence="1">
    <location>
        <begin position="1"/>
        <end position="23"/>
    </location>
</feature>
<dbReference type="EMBL" id="JAWDJR010000020">
    <property type="protein sequence ID" value="KAK9956015.1"/>
    <property type="molecule type" value="Genomic_DNA"/>
</dbReference>
<name>A0AAW1Z3N4_CULAL</name>
<dbReference type="Proteomes" id="UP001479290">
    <property type="component" value="Unassembled WGS sequence"/>
</dbReference>
<gene>
    <name evidence="2" type="ORF">ABG768_013773</name>
</gene>
<comment type="caution">
    <text evidence="2">The sequence shown here is derived from an EMBL/GenBank/DDBJ whole genome shotgun (WGS) entry which is preliminary data.</text>
</comment>
<proteinExistence type="predicted"/>
<keyword evidence="3" id="KW-1185">Reference proteome</keyword>
<sequence>MLIGPVPTDAVDREPSSPDEIHARGLTSRLPLPLRVVMKRSQVNSRTCPRVHVKRVTRSLERSAALTYKHEI</sequence>
<protein>
    <submittedName>
        <fullName evidence="2">Uncharacterized protein</fullName>
    </submittedName>
</protein>
<evidence type="ECO:0000256" key="1">
    <source>
        <dbReference type="SAM" id="MobiDB-lite"/>
    </source>
</evidence>
<evidence type="ECO:0000313" key="2">
    <source>
        <dbReference type="EMBL" id="KAK9956015.1"/>
    </source>
</evidence>
<dbReference type="AlphaFoldDB" id="A0AAW1Z3N4"/>
<feature type="compositionally biased region" description="Basic and acidic residues" evidence="1">
    <location>
        <begin position="10"/>
        <end position="23"/>
    </location>
</feature>
<reference evidence="2 3" key="1">
    <citation type="submission" date="2024-05" db="EMBL/GenBank/DDBJ databases">
        <title>A high-quality chromosomal-level genome assembly of Topmouth culter (Culter alburnus).</title>
        <authorList>
            <person name="Zhao H."/>
        </authorList>
    </citation>
    <scope>NUCLEOTIDE SEQUENCE [LARGE SCALE GENOMIC DNA]</scope>
    <source>
        <strain evidence="2">CATC2023</strain>
        <tissue evidence="2">Muscle</tissue>
    </source>
</reference>
<accession>A0AAW1Z3N4</accession>